<dbReference type="GO" id="GO:0003677">
    <property type="term" value="F:DNA binding"/>
    <property type="evidence" value="ECO:0007669"/>
    <property type="project" value="UniProtKB-UniRule"/>
</dbReference>
<accession>A0A803MK34</accession>
<dbReference type="EnsemblPlants" id="AUR62030767-RA">
    <property type="protein sequence ID" value="AUR62030767-RA:cds"/>
    <property type="gene ID" value="AUR62030767"/>
</dbReference>
<dbReference type="Pfam" id="PF05687">
    <property type="entry name" value="BES1_N"/>
    <property type="match status" value="1"/>
</dbReference>
<keyword evidence="8" id="KW-1185">Reference proteome</keyword>
<dbReference type="GO" id="GO:0005634">
    <property type="term" value="C:nucleus"/>
    <property type="evidence" value="ECO:0007669"/>
    <property type="project" value="UniProtKB-SubCell"/>
</dbReference>
<sequence>MEGMRVMKKSNKARGCIKTTQGPWIVRRNTKKKGVVSSLRFPSERERLNNKEREKKRRLITRKIFEGLRAHGGYKLPKHADNNDLLKALCDEAGWHVEEDGTICKKDAVTLGLNSGVMTQNSSDGVASEENSQFNGSDGCIGGGGIDLTLSLSLPGYN</sequence>
<dbReference type="PANTHER" id="PTHR31506">
    <property type="entry name" value="BES1/BZR1 HOMOLOG PROTEIN 3-RELATED"/>
    <property type="match status" value="1"/>
</dbReference>
<dbReference type="GO" id="GO:0009742">
    <property type="term" value="P:brassinosteroid mediated signaling pathway"/>
    <property type="evidence" value="ECO:0007669"/>
    <property type="project" value="UniProtKB-UniRule"/>
</dbReference>
<dbReference type="PANTHER" id="PTHR31506:SF21">
    <property type="entry name" value="PROTEIN BZR1 HOMOLOG"/>
    <property type="match status" value="1"/>
</dbReference>
<comment type="function">
    <text evidence="5">Functions in brassinosteroid signaling. May function as transcriptional repressor.</text>
</comment>
<feature type="domain" description="BES1/BZR1 plant transcription factor N-terminal" evidence="6">
    <location>
        <begin position="39"/>
        <end position="117"/>
    </location>
</feature>
<keyword evidence="5" id="KW-1070">Brassinosteroid signaling pathway</keyword>
<evidence type="ECO:0000313" key="7">
    <source>
        <dbReference type="EnsemblPlants" id="AUR62030767-RA:cds"/>
    </source>
</evidence>
<evidence type="ECO:0000256" key="2">
    <source>
        <dbReference type="ARBA" id="ARBA00023015"/>
    </source>
</evidence>
<dbReference type="GO" id="GO:0003700">
    <property type="term" value="F:DNA-binding transcription factor activity"/>
    <property type="evidence" value="ECO:0007669"/>
    <property type="project" value="UniProtKB-UniRule"/>
</dbReference>
<protein>
    <recommendedName>
        <fullName evidence="5">Protein BZR1 homolog</fullName>
    </recommendedName>
    <alternativeName>
        <fullName evidence="5">Protein BRASSINAZOLE-RESISTANT 1 homolog</fullName>
    </alternativeName>
</protein>
<organism evidence="7 8">
    <name type="scientific">Chenopodium quinoa</name>
    <name type="common">Quinoa</name>
    <dbReference type="NCBI Taxonomy" id="63459"/>
    <lineage>
        <taxon>Eukaryota</taxon>
        <taxon>Viridiplantae</taxon>
        <taxon>Streptophyta</taxon>
        <taxon>Embryophyta</taxon>
        <taxon>Tracheophyta</taxon>
        <taxon>Spermatophyta</taxon>
        <taxon>Magnoliopsida</taxon>
        <taxon>eudicotyledons</taxon>
        <taxon>Gunneridae</taxon>
        <taxon>Pentapetalae</taxon>
        <taxon>Caryophyllales</taxon>
        <taxon>Chenopodiaceae</taxon>
        <taxon>Chenopodioideae</taxon>
        <taxon>Atripliceae</taxon>
        <taxon>Chenopodium</taxon>
    </lineage>
</organism>
<dbReference type="Proteomes" id="UP000596660">
    <property type="component" value="Unplaced"/>
</dbReference>
<proteinExistence type="inferred from homology"/>
<dbReference type="AlphaFoldDB" id="A0A803MK34"/>
<name>A0A803MK34_CHEQI</name>
<reference evidence="7" key="1">
    <citation type="journal article" date="2017" name="Nature">
        <title>The genome of Chenopodium quinoa.</title>
        <authorList>
            <person name="Jarvis D.E."/>
            <person name="Ho Y.S."/>
            <person name="Lightfoot D.J."/>
            <person name="Schmoeckel S.M."/>
            <person name="Li B."/>
            <person name="Borm T.J.A."/>
            <person name="Ohyanagi H."/>
            <person name="Mineta K."/>
            <person name="Michell C.T."/>
            <person name="Saber N."/>
            <person name="Kharbatia N.M."/>
            <person name="Rupper R.R."/>
            <person name="Sharp A.R."/>
            <person name="Dally N."/>
            <person name="Boughton B.A."/>
            <person name="Woo Y.H."/>
            <person name="Gao G."/>
            <person name="Schijlen E.G.W.M."/>
            <person name="Guo X."/>
            <person name="Momin A.A."/>
            <person name="Negrao S."/>
            <person name="Al-Babili S."/>
            <person name="Gehring C."/>
            <person name="Roessner U."/>
            <person name="Jung C."/>
            <person name="Murphy K."/>
            <person name="Arold S.T."/>
            <person name="Gojobori T."/>
            <person name="van der Linden C.G."/>
            <person name="van Loo E.N."/>
            <person name="Jellen E.N."/>
            <person name="Maughan P.J."/>
            <person name="Tester M."/>
        </authorList>
    </citation>
    <scope>NUCLEOTIDE SEQUENCE [LARGE SCALE GENOMIC DNA]</scope>
    <source>
        <strain evidence="7">cv. PI 614886</strain>
    </source>
</reference>
<evidence type="ECO:0000256" key="5">
    <source>
        <dbReference type="RuleBase" id="RU369040"/>
    </source>
</evidence>
<evidence type="ECO:0000256" key="4">
    <source>
        <dbReference type="ARBA" id="ARBA00023163"/>
    </source>
</evidence>
<keyword evidence="3 5" id="KW-0238">DNA-binding</keyword>
<evidence type="ECO:0000259" key="6">
    <source>
        <dbReference type="Pfam" id="PF05687"/>
    </source>
</evidence>
<comment type="similarity">
    <text evidence="1 5">Belongs to the BZR/LAT61 family.</text>
</comment>
<comment type="subcellular location">
    <subcellularLocation>
        <location evidence="5">Nucleus</location>
    </subcellularLocation>
</comment>
<evidence type="ECO:0000256" key="1">
    <source>
        <dbReference type="ARBA" id="ARBA00005909"/>
    </source>
</evidence>
<evidence type="ECO:0000256" key="3">
    <source>
        <dbReference type="ARBA" id="ARBA00023125"/>
    </source>
</evidence>
<dbReference type="InterPro" id="IPR033264">
    <property type="entry name" value="BZR"/>
</dbReference>
<dbReference type="GO" id="GO:0006351">
    <property type="term" value="P:DNA-templated transcription"/>
    <property type="evidence" value="ECO:0007669"/>
    <property type="project" value="InterPro"/>
</dbReference>
<keyword evidence="2 5" id="KW-0805">Transcription regulation</keyword>
<dbReference type="Gramene" id="AUR62030767-RA">
    <property type="protein sequence ID" value="AUR62030767-RA:cds"/>
    <property type="gene ID" value="AUR62030767"/>
</dbReference>
<evidence type="ECO:0000313" key="8">
    <source>
        <dbReference type="Proteomes" id="UP000596660"/>
    </source>
</evidence>
<dbReference type="InterPro" id="IPR008540">
    <property type="entry name" value="BES1_N"/>
</dbReference>
<keyword evidence="4 5" id="KW-0804">Transcription</keyword>
<reference evidence="7" key="2">
    <citation type="submission" date="2021-03" db="UniProtKB">
        <authorList>
            <consortium name="EnsemblPlants"/>
        </authorList>
    </citation>
    <scope>IDENTIFICATION</scope>
</reference>